<accession>A0ABR3A7P2</accession>
<reference evidence="1 2" key="1">
    <citation type="submission" date="2024-05" db="EMBL/GenBank/DDBJ databases">
        <title>A draft genome resource for the thread blight pathogen Marasmius tenuissimus strain MS-2.</title>
        <authorList>
            <person name="Yulfo-Soto G.E."/>
            <person name="Baruah I.K."/>
            <person name="Amoako-Attah I."/>
            <person name="Bukari Y."/>
            <person name="Meinhardt L.W."/>
            <person name="Bailey B.A."/>
            <person name="Cohen S.P."/>
        </authorList>
    </citation>
    <scope>NUCLEOTIDE SEQUENCE [LARGE SCALE GENOMIC DNA]</scope>
    <source>
        <strain evidence="1 2">MS-2</strain>
    </source>
</reference>
<keyword evidence="2" id="KW-1185">Reference proteome</keyword>
<proteinExistence type="predicted"/>
<gene>
    <name evidence="1" type="ORF">AAF712_002821</name>
</gene>
<evidence type="ECO:0008006" key="3">
    <source>
        <dbReference type="Google" id="ProtNLM"/>
    </source>
</evidence>
<dbReference type="Proteomes" id="UP001437256">
    <property type="component" value="Unassembled WGS sequence"/>
</dbReference>
<comment type="caution">
    <text evidence="1">The sequence shown here is derived from an EMBL/GenBank/DDBJ whole genome shotgun (WGS) entry which is preliminary data.</text>
</comment>
<protein>
    <recommendedName>
        <fullName evidence="3">YCII-related domain-containing protein</fullName>
    </recommendedName>
</protein>
<dbReference type="EMBL" id="JBBXMP010000009">
    <property type="protein sequence ID" value="KAL0069926.1"/>
    <property type="molecule type" value="Genomic_DNA"/>
</dbReference>
<organism evidence="1 2">
    <name type="scientific">Marasmius tenuissimus</name>
    <dbReference type="NCBI Taxonomy" id="585030"/>
    <lineage>
        <taxon>Eukaryota</taxon>
        <taxon>Fungi</taxon>
        <taxon>Dikarya</taxon>
        <taxon>Basidiomycota</taxon>
        <taxon>Agaricomycotina</taxon>
        <taxon>Agaricomycetes</taxon>
        <taxon>Agaricomycetidae</taxon>
        <taxon>Agaricales</taxon>
        <taxon>Marasmiineae</taxon>
        <taxon>Marasmiaceae</taxon>
        <taxon>Marasmius</taxon>
    </lineage>
</organism>
<evidence type="ECO:0000313" key="2">
    <source>
        <dbReference type="Proteomes" id="UP001437256"/>
    </source>
</evidence>
<name>A0ABR3A7P2_9AGAR</name>
<evidence type="ECO:0000313" key="1">
    <source>
        <dbReference type="EMBL" id="KAL0069926.1"/>
    </source>
</evidence>
<sequence>MARAFDDHYDAHRAWGACSRSGILEALNRTPKAGERFVVTKGFTVGIFEDCASAFVIGLRWDSELGPMVWCSSEKVAEDFFKDQLEQGEVQTCEIVERYIPGRMINPVKKHEWKTVSA</sequence>